<proteinExistence type="predicted"/>
<evidence type="ECO:0000313" key="4">
    <source>
        <dbReference type="Proteomes" id="UP000308133"/>
    </source>
</evidence>
<gene>
    <name evidence="3" type="ORF">C1H76_0794</name>
</gene>
<comment type="caution">
    <text evidence="3">The sequence shown here is derived from an EMBL/GenBank/DDBJ whole genome shotgun (WGS) entry which is preliminary data.</text>
</comment>
<dbReference type="SMART" id="SM00906">
    <property type="entry name" value="Fungal_trans"/>
    <property type="match status" value="1"/>
</dbReference>
<dbReference type="CDD" id="cd12148">
    <property type="entry name" value="fungal_TF_MHR"/>
    <property type="match status" value="1"/>
</dbReference>
<protein>
    <submittedName>
        <fullName evidence="3">Fungal specific transcription factor domain-containing protein 7</fullName>
    </submittedName>
</protein>
<evidence type="ECO:0000256" key="1">
    <source>
        <dbReference type="ARBA" id="ARBA00023242"/>
    </source>
</evidence>
<dbReference type="PANTHER" id="PTHR31668:SF30">
    <property type="entry name" value="ZN(II)2CYS6 TRANSCRIPTION FACTOR (EUROFUNG)"/>
    <property type="match status" value="1"/>
</dbReference>
<dbReference type="Proteomes" id="UP000308133">
    <property type="component" value="Unassembled WGS sequence"/>
</dbReference>
<dbReference type="Pfam" id="PF04082">
    <property type="entry name" value="Fungal_trans"/>
    <property type="match status" value="1"/>
</dbReference>
<dbReference type="GO" id="GO:0003677">
    <property type="term" value="F:DNA binding"/>
    <property type="evidence" value="ECO:0007669"/>
    <property type="project" value="InterPro"/>
</dbReference>
<sequence length="448" mass="50302">MALDCLDCYLAYLFPVIPLLDGSIMRASAVVLDRLDALNDREENRQATVAADMQRPCIRPVDLACFSLLTAMCAEVYYMLPEQCTPPDHEAALDFLRASRRMLALQRDIDLEAPSSMSVITRYFHANCLHAAGQTRLSWILLGEAIRLVQDMRMYNEASLDGLNSFEASARRRVFWQLYTGDKSAALLNNRPFTLDIFALGIDPSTAPPSFDQHQPLLQLKGTNLGSDVETRLITGFNLCQKLFGLAAELLLELQIARRYYFHSTNIEWTDVPHQQKLRMTDLYLQFNLTLDNAPAVLKTVGAIPDPTNKDPSVNVEPRMYQIQAVNLLVTYHCLHLILVERFAQAGAQSVLGLSQEGFLLDLKRSEIARGLVVTIQQATFDALRINGEPCAEKIRQVGTALLEISQQQENTSLATRARRDFDVLLDILTRLDSRACEGFFEMQGIGT</sequence>
<accession>A0A4U7B7K1</accession>
<reference evidence="3 4" key="1">
    <citation type="submission" date="2018-02" db="EMBL/GenBank/DDBJ databases">
        <title>Draft genome sequences of Elsinoe sp., causing black scab on jojoba.</title>
        <authorList>
            <person name="Stodart B."/>
            <person name="Jeffress S."/>
            <person name="Ash G."/>
            <person name="Arun Chinnappa K."/>
        </authorList>
    </citation>
    <scope>NUCLEOTIDE SEQUENCE [LARGE SCALE GENOMIC DNA]</scope>
    <source>
        <strain evidence="3 4">Hillstone_2</strain>
    </source>
</reference>
<evidence type="ECO:0000259" key="2">
    <source>
        <dbReference type="SMART" id="SM00906"/>
    </source>
</evidence>
<keyword evidence="1" id="KW-0539">Nucleus</keyword>
<dbReference type="AlphaFoldDB" id="A0A4U7B7K1"/>
<dbReference type="InterPro" id="IPR007219">
    <property type="entry name" value="XnlR_reg_dom"/>
</dbReference>
<dbReference type="GO" id="GO:0008270">
    <property type="term" value="F:zinc ion binding"/>
    <property type="evidence" value="ECO:0007669"/>
    <property type="project" value="InterPro"/>
</dbReference>
<evidence type="ECO:0000313" key="3">
    <source>
        <dbReference type="EMBL" id="TKX27039.1"/>
    </source>
</evidence>
<feature type="domain" description="Xylanolytic transcriptional activator regulatory" evidence="2">
    <location>
        <begin position="138"/>
        <end position="211"/>
    </location>
</feature>
<dbReference type="GO" id="GO:0006351">
    <property type="term" value="P:DNA-templated transcription"/>
    <property type="evidence" value="ECO:0007669"/>
    <property type="project" value="InterPro"/>
</dbReference>
<dbReference type="PANTHER" id="PTHR31668">
    <property type="entry name" value="GLUCOSE TRANSPORT TRANSCRIPTION REGULATOR RGT1-RELATED-RELATED"/>
    <property type="match status" value="1"/>
</dbReference>
<dbReference type="EMBL" id="PTQR01000009">
    <property type="protein sequence ID" value="TKX27039.1"/>
    <property type="molecule type" value="Genomic_DNA"/>
</dbReference>
<organism evidence="3 4">
    <name type="scientific">Elsinoe australis</name>
    <dbReference type="NCBI Taxonomy" id="40998"/>
    <lineage>
        <taxon>Eukaryota</taxon>
        <taxon>Fungi</taxon>
        <taxon>Dikarya</taxon>
        <taxon>Ascomycota</taxon>
        <taxon>Pezizomycotina</taxon>
        <taxon>Dothideomycetes</taxon>
        <taxon>Dothideomycetidae</taxon>
        <taxon>Myriangiales</taxon>
        <taxon>Elsinoaceae</taxon>
        <taxon>Elsinoe</taxon>
    </lineage>
</organism>
<dbReference type="InterPro" id="IPR050797">
    <property type="entry name" value="Carb_Metab_Trans_Reg"/>
</dbReference>
<name>A0A4U7B7K1_9PEZI</name>